<sequence length="286" mass="32591">MSIGIEDFYVGEDIECSRVCAISTSYPKHTHEEYIISANLKGTESIWVDNKDYIVPAGYVTVYNPMAIQSSQFCSDGVEFVSLHINPDTIKKVAIDNNIAHRDSYPLLQQGALKNEKIFRAIQECYLTARSSAEYKEESILWLLATLLEEDKPVSGRKRHSVNMAINNMKDCLDGKIDLSSLASSVGLSKYHFVRVFRQEVGIAPVQYHMQLRLIEARRMIRDGIRPIDVMADLGFYDQSHFINTFRKVMAMTPDLYYRSQEIKLSQKLCITCDNDVPRKISKNGS</sequence>
<keyword evidence="2" id="KW-0238">DNA-binding</keyword>
<name>A0A455WGL9_MARNT</name>
<dbReference type="Gene3D" id="1.10.10.60">
    <property type="entry name" value="Homeodomain-like"/>
    <property type="match status" value="2"/>
</dbReference>
<keyword evidence="4" id="KW-0804">Transcription</keyword>
<evidence type="ECO:0000256" key="2">
    <source>
        <dbReference type="ARBA" id="ARBA00023125"/>
    </source>
</evidence>
<dbReference type="Pfam" id="PF02311">
    <property type="entry name" value="AraC_binding"/>
    <property type="match status" value="1"/>
</dbReference>
<dbReference type="PANTHER" id="PTHR46796">
    <property type="entry name" value="HTH-TYPE TRANSCRIPTIONAL ACTIVATOR RHAS-RELATED"/>
    <property type="match status" value="1"/>
</dbReference>
<evidence type="ECO:0000256" key="3">
    <source>
        <dbReference type="ARBA" id="ARBA00023159"/>
    </source>
</evidence>
<accession>A0A455WGL9</accession>
<dbReference type="PROSITE" id="PS00041">
    <property type="entry name" value="HTH_ARAC_FAMILY_1"/>
    <property type="match status" value="1"/>
</dbReference>
<dbReference type="InterPro" id="IPR037923">
    <property type="entry name" value="HTH-like"/>
</dbReference>
<dbReference type="InterPro" id="IPR018062">
    <property type="entry name" value="HTH_AraC-typ_CS"/>
</dbReference>
<dbReference type="Pfam" id="PF12833">
    <property type="entry name" value="HTH_18"/>
    <property type="match status" value="1"/>
</dbReference>
<feature type="domain" description="HTH araC/xylS-type" evidence="6">
    <location>
        <begin position="163"/>
        <end position="260"/>
    </location>
</feature>
<evidence type="ECO:0000256" key="1">
    <source>
        <dbReference type="ARBA" id="ARBA00023015"/>
    </source>
</evidence>
<keyword evidence="3" id="KW-0010">Activator</keyword>
<dbReference type="AlphaFoldDB" id="A0A455WGL9"/>
<dbReference type="PANTHER" id="PTHR46796:SF2">
    <property type="entry name" value="TRANSCRIPTIONAL REGULATORY PROTEIN"/>
    <property type="match status" value="1"/>
</dbReference>
<protein>
    <submittedName>
        <fullName evidence="7">AraC family transcriptional regulator</fullName>
    </submittedName>
</protein>
<evidence type="ECO:0000256" key="5">
    <source>
        <dbReference type="ARBA" id="ARBA00037345"/>
    </source>
</evidence>
<dbReference type="SUPFAM" id="SSF46689">
    <property type="entry name" value="Homeodomain-like"/>
    <property type="match status" value="2"/>
</dbReference>
<dbReference type="InterPro" id="IPR018060">
    <property type="entry name" value="HTH_AraC"/>
</dbReference>
<dbReference type="GO" id="GO:0009893">
    <property type="term" value="P:positive regulation of metabolic process"/>
    <property type="evidence" value="ECO:0007669"/>
    <property type="project" value="UniProtKB-ARBA"/>
</dbReference>
<dbReference type="InterPro" id="IPR050204">
    <property type="entry name" value="AraC_XylS_family_regulators"/>
</dbReference>
<evidence type="ECO:0000313" key="7">
    <source>
        <dbReference type="EMBL" id="BBJ04972.1"/>
    </source>
</evidence>
<dbReference type="PROSITE" id="PS01124">
    <property type="entry name" value="HTH_ARAC_FAMILY_2"/>
    <property type="match status" value="1"/>
</dbReference>
<dbReference type="InterPro" id="IPR009057">
    <property type="entry name" value="Homeodomain-like_sf"/>
</dbReference>
<proteinExistence type="predicted"/>
<comment type="function">
    <text evidence="5">Regulatory protein of the TOL plasmid xyl operons. XylS activates the xylXYZLTEGFJQKIH operon required for the degradation of toluene, m-xylene and p-xylene.</text>
</comment>
<dbReference type="SMART" id="SM00342">
    <property type="entry name" value="HTH_ARAC"/>
    <property type="match status" value="1"/>
</dbReference>
<evidence type="ECO:0000256" key="4">
    <source>
        <dbReference type="ARBA" id="ARBA00023163"/>
    </source>
</evidence>
<dbReference type="InterPro" id="IPR003313">
    <property type="entry name" value="AraC-bd"/>
</dbReference>
<dbReference type="EMBL" id="AP019537">
    <property type="protein sequence ID" value="BBJ04972.1"/>
    <property type="molecule type" value="Genomic_DNA"/>
</dbReference>
<gene>
    <name evidence="7" type="ORF">YBY_28210</name>
</gene>
<evidence type="ECO:0000259" key="6">
    <source>
        <dbReference type="PROSITE" id="PS01124"/>
    </source>
</evidence>
<organism evidence="7">
    <name type="scientific">Marinobacter nauticus</name>
    <name type="common">Marinobacter hydrocarbonoclasticus</name>
    <name type="synonym">Marinobacter aquaeolei</name>
    <dbReference type="NCBI Taxonomy" id="2743"/>
    <lineage>
        <taxon>Bacteria</taxon>
        <taxon>Pseudomonadati</taxon>
        <taxon>Pseudomonadota</taxon>
        <taxon>Gammaproteobacteria</taxon>
        <taxon>Pseudomonadales</taxon>
        <taxon>Marinobacteraceae</taxon>
        <taxon>Marinobacter</taxon>
    </lineage>
</organism>
<dbReference type="GO" id="GO:0043565">
    <property type="term" value="F:sequence-specific DNA binding"/>
    <property type="evidence" value="ECO:0007669"/>
    <property type="project" value="InterPro"/>
</dbReference>
<keyword evidence="1" id="KW-0805">Transcription regulation</keyword>
<dbReference type="SUPFAM" id="SSF51215">
    <property type="entry name" value="Regulatory protein AraC"/>
    <property type="match status" value="1"/>
</dbReference>
<reference evidence="7" key="1">
    <citation type="submission" date="2019-03" db="EMBL/GenBank/DDBJ databases">
        <title>Whole genome analysis of nitrate-reducing bacteria Marinobacter hydrocarbonoclasticus YB03.</title>
        <authorList>
            <person name="Azam A.H."/>
            <person name="Yuk S.R."/>
            <person name="Kamarisima K."/>
            <person name="Miyanaga K."/>
            <person name="Tanji Y."/>
        </authorList>
    </citation>
    <scope>NUCLEOTIDE SEQUENCE</scope>
    <source>
        <strain evidence="7">YB03</strain>
    </source>
</reference>
<dbReference type="GO" id="GO:0003700">
    <property type="term" value="F:DNA-binding transcription factor activity"/>
    <property type="evidence" value="ECO:0007669"/>
    <property type="project" value="InterPro"/>
</dbReference>